<dbReference type="Gene3D" id="1.20.1250.20">
    <property type="entry name" value="MFS general substrate transporter like domains"/>
    <property type="match status" value="1"/>
</dbReference>
<evidence type="ECO:0000313" key="8">
    <source>
        <dbReference type="Proteomes" id="UP001519460"/>
    </source>
</evidence>
<evidence type="ECO:0000256" key="2">
    <source>
        <dbReference type="ARBA" id="ARBA00022692"/>
    </source>
</evidence>
<protein>
    <submittedName>
        <fullName evidence="7">Uncharacterized protein</fullName>
    </submittedName>
</protein>
<evidence type="ECO:0000256" key="4">
    <source>
        <dbReference type="ARBA" id="ARBA00023136"/>
    </source>
</evidence>
<dbReference type="InterPro" id="IPR049680">
    <property type="entry name" value="FLVCR1-2_SLC49-like"/>
</dbReference>
<proteinExistence type="predicted"/>
<name>A0ABD0L7W5_9CAEN</name>
<comment type="subcellular location">
    <subcellularLocation>
        <location evidence="1">Membrane</location>
        <topology evidence="1">Multi-pass membrane protein</topology>
    </subcellularLocation>
</comment>
<dbReference type="SUPFAM" id="SSF103473">
    <property type="entry name" value="MFS general substrate transporter"/>
    <property type="match status" value="1"/>
</dbReference>
<dbReference type="PANTHER" id="PTHR10924">
    <property type="entry name" value="MAJOR FACILITATOR SUPERFAMILY PROTEIN-RELATED"/>
    <property type="match status" value="1"/>
</dbReference>
<dbReference type="PANTHER" id="PTHR10924:SF27">
    <property type="entry name" value="SOLUTE CARRIER FAMILY 49 MEMBER 4"/>
    <property type="match status" value="1"/>
</dbReference>
<evidence type="ECO:0000256" key="5">
    <source>
        <dbReference type="SAM" id="MobiDB-lite"/>
    </source>
</evidence>
<gene>
    <name evidence="7" type="ORF">BaRGS_00013121</name>
</gene>
<feature type="transmembrane region" description="Helical" evidence="6">
    <location>
        <begin position="321"/>
        <end position="341"/>
    </location>
</feature>
<dbReference type="GO" id="GO:0016020">
    <property type="term" value="C:membrane"/>
    <property type="evidence" value="ECO:0007669"/>
    <property type="project" value="UniProtKB-SubCell"/>
</dbReference>
<evidence type="ECO:0000313" key="7">
    <source>
        <dbReference type="EMBL" id="KAK7495674.1"/>
    </source>
</evidence>
<comment type="caution">
    <text evidence="7">The sequence shown here is derived from an EMBL/GenBank/DDBJ whole genome shotgun (WGS) entry which is preliminary data.</text>
</comment>
<organism evidence="7 8">
    <name type="scientific">Batillaria attramentaria</name>
    <dbReference type="NCBI Taxonomy" id="370345"/>
    <lineage>
        <taxon>Eukaryota</taxon>
        <taxon>Metazoa</taxon>
        <taxon>Spiralia</taxon>
        <taxon>Lophotrochozoa</taxon>
        <taxon>Mollusca</taxon>
        <taxon>Gastropoda</taxon>
        <taxon>Caenogastropoda</taxon>
        <taxon>Sorbeoconcha</taxon>
        <taxon>Cerithioidea</taxon>
        <taxon>Batillariidae</taxon>
        <taxon>Batillaria</taxon>
    </lineage>
</organism>
<dbReference type="InterPro" id="IPR011701">
    <property type="entry name" value="MFS"/>
</dbReference>
<feature type="transmembrane region" description="Helical" evidence="6">
    <location>
        <begin position="198"/>
        <end position="217"/>
    </location>
</feature>
<feature type="transmembrane region" description="Helical" evidence="6">
    <location>
        <begin position="157"/>
        <end position="178"/>
    </location>
</feature>
<dbReference type="Proteomes" id="UP001519460">
    <property type="component" value="Unassembled WGS sequence"/>
</dbReference>
<evidence type="ECO:0000256" key="6">
    <source>
        <dbReference type="SAM" id="Phobius"/>
    </source>
</evidence>
<evidence type="ECO:0000256" key="3">
    <source>
        <dbReference type="ARBA" id="ARBA00022989"/>
    </source>
</evidence>
<evidence type="ECO:0000256" key="1">
    <source>
        <dbReference type="ARBA" id="ARBA00004141"/>
    </source>
</evidence>
<dbReference type="AlphaFoldDB" id="A0ABD0L7W5"/>
<feature type="transmembrane region" description="Helical" evidence="6">
    <location>
        <begin position="229"/>
        <end position="253"/>
    </location>
</feature>
<feature type="transmembrane region" description="Helical" evidence="6">
    <location>
        <begin position="106"/>
        <end position="125"/>
    </location>
</feature>
<feature type="compositionally biased region" description="Pro residues" evidence="5">
    <location>
        <begin position="359"/>
        <end position="379"/>
    </location>
</feature>
<accession>A0ABD0L7W5</accession>
<dbReference type="InterPro" id="IPR036259">
    <property type="entry name" value="MFS_trans_sf"/>
</dbReference>
<keyword evidence="2 6" id="KW-0812">Transmembrane</keyword>
<keyword evidence="4 6" id="KW-0472">Membrane</keyword>
<dbReference type="Pfam" id="PF07690">
    <property type="entry name" value="MFS_1"/>
    <property type="match status" value="1"/>
</dbReference>
<keyword evidence="3 6" id="KW-1133">Transmembrane helix</keyword>
<feature type="region of interest" description="Disordered" evidence="5">
    <location>
        <begin position="356"/>
        <end position="379"/>
    </location>
</feature>
<feature type="transmembrane region" description="Helical" evidence="6">
    <location>
        <begin position="293"/>
        <end position="315"/>
    </location>
</feature>
<feature type="transmembrane region" description="Helical" evidence="6">
    <location>
        <begin position="25"/>
        <end position="53"/>
    </location>
</feature>
<reference evidence="7 8" key="1">
    <citation type="journal article" date="2023" name="Sci. Data">
        <title>Genome assembly of the Korean intertidal mud-creeper Batillaria attramentaria.</title>
        <authorList>
            <person name="Patra A.K."/>
            <person name="Ho P.T."/>
            <person name="Jun S."/>
            <person name="Lee S.J."/>
            <person name="Kim Y."/>
            <person name="Won Y.J."/>
        </authorList>
    </citation>
    <scope>NUCLEOTIDE SEQUENCE [LARGE SCALE GENOMIC DNA]</scope>
    <source>
        <strain evidence="7">Wonlab-2016</strain>
    </source>
</reference>
<sequence length="379" mass="40842">MPIGWVKGQRRTGEWPLLLIPLMEIWLINIGQTLIGVGGTIPFSGVSLVAATWFPPNQRATATSIASTFAYLGVARLLHHSNTGQFGLNETNLTDAVDLSSQSEGIMRLIGRCSGLLALLVLVYFPARPPRPPSRTAALPRTEFRKGIPALLRNKRFCQLAVAYCLPIGAYGGFGGIMDIDLNPTGISQAGIMLMTTAGWIGFYSTIGGCVSALVFSRLADMFMRRLKVFLLALFVGAAASCVWFCLLVLKYIPFHLPSVYASSVLIGVCINGAIPLFYEAACEVSYPVAEGVTTGMLALLNNIVGIIFFALLLVPGIGVVWMNWVLLSCVLAAIPVLLTLKQHYARIDIDTEIHVPDPTHPTIPTTPTPPQPPSPPTL</sequence>
<keyword evidence="8" id="KW-1185">Reference proteome</keyword>
<feature type="transmembrane region" description="Helical" evidence="6">
    <location>
        <begin position="259"/>
        <end position="281"/>
    </location>
</feature>
<dbReference type="EMBL" id="JACVVK020000073">
    <property type="protein sequence ID" value="KAK7495674.1"/>
    <property type="molecule type" value="Genomic_DNA"/>
</dbReference>